<dbReference type="STRING" id="403677.D0P2N3"/>
<feature type="compositionally biased region" description="Basic residues" evidence="1">
    <location>
        <begin position="66"/>
        <end position="75"/>
    </location>
</feature>
<dbReference type="VEuPathDB" id="FungiDB:PITG_20779"/>
<dbReference type="AlphaFoldDB" id="D0P2N3"/>
<dbReference type="EMBL" id="DS028299">
    <property type="protein sequence ID" value="EEY56693.1"/>
    <property type="molecule type" value="Genomic_DNA"/>
</dbReference>
<dbReference type="HOGENOM" id="CLU_2297162_0_0_1"/>
<protein>
    <submittedName>
        <fullName evidence="2">Uncharacterized protein</fullName>
    </submittedName>
</protein>
<feature type="region of interest" description="Disordered" evidence="1">
    <location>
        <begin position="1"/>
        <end position="101"/>
    </location>
</feature>
<feature type="compositionally biased region" description="Acidic residues" evidence="1">
    <location>
        <begin position="35"/>
        <end position="56"/>
    </location>
</feature>
<evidence type="ECO:0000256" key="1">
    <source>
        <dbReference type="SAM" id="MobiDB-lite"/>
    </source>
</evidence>
<dbReference type="Proteomes" id="UP000006643">
    <property type="component" value="Unassembled WGS sequence"/>
</dbReference>
<accession>D0P2N3</accession>
<evidence type="ECO:0000313" key="3">
    <source>
        <dbReference type="Proteomes" id="UP000006643"/>
    </source>
</evidence>
<dbReference type="KEGG" id="pif:PITG_20779"/>
<dbReference type="InParanoid" id="D0P2N3"/>
<dbReference type="GeneID" id="9480077"/>
<gene>
    <name evidence="2" type="ORF">PITG_20779</name>
</gene>
<proteinExistence type="predicted"/>
<reference evidence="3" key="1">
    <citation type="journal article" date="2009" name="Nature">
        <title>Genome sequence and analysis of the Irish potato famine pathogen Phytophthora infestans.</title>
        <authorList>
            <consortium name="The Broad Institute Genome Sequencing Platform"/>
            <person name="Haas B.J."/>
            <person name="Kamoun S."/>
            <person name="Zody M.C."/>
            <person name="Jiang R.H."/>
            <person name="Handsaker R.E."/>
            <person name="Cano L.M."/>
            <person name="Grabherr M."/>
            <person name="Kodira C.D."/>
            <person name="Raffaele S."/>
            <person name="Torto-Alalibo T."/>
            <person name="Bozkurt T.O."/>
            <person name="Ah-Fong A.M."/>
            <person name="Alvarado L."/>
            <person name="Anderson V.L."/>
            <person name="Armstrong M.R."/>
            <person name="Avrova A."/>
            <person name="Baxter L."/>
            <person name="Beynon J."/>
            <person name="Boevink P.C."/>
            <person name="Bollmann S.R."/>
            <person name="Bos J.I."/>
            <person name="Bulone V."/>
            <person name="Cai G."/>
            <person name="Cakir C."/>
            <person name="Carrington J.C."/>
            <person name="Chawner M."/>
            <person name="Conti L."/>
            <person name="Costanzo S."/>
            <person name="Ewan R."/>
            <person name="Fahlgren N."/>
            <person name="Fischbach M.A."/>
            <person name="Fugelstad J."/>
            <person name="Gilroy E.M."/>
            <person name="Gnerre S."/>
            <person name="Green P.J."/>
            <person name="Grenville-Briggs L.J."/>
            <person name="Griffith J."/>
            <person name="Grunwald N.J."/>
            <person name="Horn K."/>
            <person name="Horner N.R."/>
            <person name="Hu C.H."/>
            <person name="Huitema E."/>
            <person name="Jeong D.H."/>
            <person name="Jones A.M."/>
            <person name="Jones J.D."/>
            <person name="Jones R.W."/>
            <person name="Karlsson E.K."/>
            <person name="Kunjeti S.G."/>
            <person name="Lamour K."/>
            <person name="Liu Z."/>
            <person name="Ma L."/>
            <person name="Maclean D."/>
            <person name="Chibucos M.C."/>
            <person name="McDonald H."/>
            <person name="McWalters J."/>
            <person name="Meijer H.J."/>
            <person name="Morgan W."/>
            <person name="Morris P.F."/>
            <person name="Munro C.A."/>
            <person name="O'Neill K."/>
            <person name="Ospina-Giraldo M."/>
            <person name="Pinzon A."/>
            <person name="Pritchard L."/>
            <person name="Ramsahoye B."/>
            <person name="Ren Q."/>
            <person name="Restrepo S."/>
            <person name="Roy S."/>
            <person name="Sadanandom A."/>
            <person name="Savidor A."/>
            <person name="Schornack S."/>
            <person name="Schwartz D.C."/>
            <person name="Schumann U.D."/>
            <person name="Schwessinger B."/>
            <person name="Seyer L."/>
            <person name="Sharpe T."/>
            <person name="Silvar C."/>
            <person name="Song J."/>
            <person name="Studholme D.J."/>
            <person name="Sykes S."/>
            <person name="Thines M."/>
            <person name="van de Vondervoort P.J."/>
            <person name="Phuntumart V."/>
            <person name="Wawra S."/>
            <person name="Weide R."/>
            <person name="Win J."/>
            <person name="Young C."/>
            <person name="Zhou S."/>
            <person name="Fry W."/>
            <person name="Meyers B.C."/>
            <person name="van West P."/>
            <person name="Ristaino J."/>
            <person name="Govers F."/>
            <person name="Birch P.R."/>
            <person name="Whisson S.C."/>
            <person name="Judelson H.S."/>
            <person name="Nusbaum C."/>
        </authorList>
    </citation>
    <scope>NUCLEOTIDE SEQUENCE [LARGE SCALE GENOMIC DNA]</scope>
    <source>
        <strain evidence="3">T30-4</strain>
    </source>
</reference>
<dbReference type="RefSeq" id="XP_002895436.1">
    <property type="nucleotide sequence ID" value="XM_002895390.1"/>
</dbReference>
<name>D0P2N3_PHYIT</name>
<organism evidence="2 3">
    <name type="scientific">Phytophthora infestans (strain T30-4)</name>
    <name type="common">Potato late blight agent</name>
    <dbReference type="NCBI Taxonomy" id="403677"/>
    <lineage>
        <taxon>Eukaryota</taxon>
        <taxon>Sar</taxon>
        <taxon>Stramenopiles</taxon>
        <taxon>Oomycota</taxon>
        <taxon>Peronosporomycetes</taxon>
        <taxon>Peronosporales</taxon>
        <taxon>Peronosporaceae</taxon>
        <taxon>Phytophthora</taxon>
    </lineage>
</organism>
<keyword evidence="3" id="KW-1185">Reference proteome</keyword>
<evidence type="ECO:0000313" key="2">
    <source>
        <dbReference type="EMBL" id="EEY56693.1"/>
    </source>
</evidence>
<sequence length="101" mass="11156">MSVLETAASPSSSDSSPVLMEPPERHRTRSRPVEMEADESDDGDTDELEENKEEEETMTKRPSPTRSRRPSRKFPVRSADVAIASRIEGARGNGDVQRGDA</sequence>